<dbReference type="CDD" id="cd15831">
    <property type="entry name" value="BTAD"/>
    <property type="match status" value="1"/>
</dbReference>
<evidence type="ECO:0000313" key="7">
    <source>
        <dbReference type="EMBL" id="MFC7617236.1"/>
    </source>
</evidence>
<dbReference type="Pfam" id="PF00486">
    <property type="entry name" value="Trans_reg_C"/>
    <property type="match status" value="1"/>
</dbReference>
<dbReference type="PANTHER" id="PTHR35807">
    <property type="entry name" value="TRANSCRIPTIONAL REGULATOR REDD-RELATED"/>
    <property type="match status" value="1"/>
</dbReference>
<evidence type="ECO:0000256" key="2">
    <source>
        <dbReference type="ARBA" id="ARBA00023015"/>
    </source>
</evidence>
<feature type="domain" description="OmpR/PhoB-type" evidence="6">
    <location>
        <begin position="1"/>
        <end position="97"/>
    </location>
</feature>
<comment type="similarity">
    <text evidence="1">Belongs to the AfsR/DnrI/RedD regulatory family.</text>
</comment>
<dbReference type="Proteomes" id="UP001596512">
    <property type="component" value="Unassembled WGS sequence"/>
</dbReference>
<evidence type="ECO:0000256" key="4">
    <source>
        <dbReference type="ARBA" id="ARBA00023163"/>
    </source>
</evidence>
<dbReference type="InterPro" id="IPR011990">
    <property type="entry name" value="TPR-like_helical_dom_sf"/>
</dbReference>
<dbReference type="InterPro" id="IPR001867">
    <property type="entry name" value="OmpR/PhoB-type_DNA-bd"/>
</dbReference>
<keyword evidence="3 5" id="KW-0238">DNA-binding</keyword>
<dbReference type="SUPFAM" id="SSF52540">
    <property type="entry name" value="P-loop containing nucleoside triphosphate hydrolases"/>
    <property type="match status" value="1"/>
</dbReference>
<evidence type="ECO:0000313" key="8">
    <source>
        <dbReference type="Proteomes" id="UP001596512"/>
    </source>
</evidence>
<dbReference type="InterPro" id="IPR027417">
    <property type="entry name" value="P-loop_NTPase"/>
</dbReference>
<dbReference type="PROSITE" id="PS51755">
    <property type="entry name" value="OMPR_PHOB"/>
    <property type="match status" value="1"/>
</dbReference>
<dbReference type="Pfam" id="PF03704">
    <property type="entry name" value="BTAD"/>
    <property type="match status" value="1"/>
</dbReference>
<accession>A0ABW2TUT7</accession>
<dbReference type="SMART" id="SM00862">
    <property type="entry name" value="Trans_reg_C"/>
    <property type="match status" value="1"/>
</dbReference>
<dbReference type="SUPFAM" id="SSF48452">
    <property type="entry name" value="TPR-like"/>
    <property type="match status" value="1"/>
</dbReference>
<dbReference type="Gene3D" id="1.25.40.10">
    <property type="entry name" value="Tetratricopeptide repeat domain"/>
    <property type="match status" value="1"/>
</dbReference>
<organism evidence="7 8">
    <name type="scientific">Actinokineospora soli</name>
    <dbReference type="NCBI Taxonomy" id="1048753"/>
    <lineage>
        <taxon>Bacteria</taxon>
        <taxon>Bacillati</taxon>
        <taxon>Actinomycetota</taxon>
        <taxon>Actinomycetes</taxon>
        <taxon>Pseudonocardiales</taxon>
        <taxon>Pseudonocardiaceae</taxon>
        <taxon>Actinokineospora</taxon>
    </lineage>
</organism>
<gene>
    <name evidence="7" type="ORF">ACFQV2_31250</name>
</gene>
<evidence type="ECO:0000256" key="5">
    <source>
        <dbReference type="PROSITE-ProRule" id="PRU01091"/>
    </source>
</evidence>
<protein>
    <submittedName>
        <fullName evidence="7">BTAD domain-containing putative transcriptional regulator</fullName>
    </submittedName>
</protein>
<dbReference type="InterPro" id="IPR016032">
    <property type="entry name" value="Sig_transdc_resp-reg_C-effctor"/>
</dbReference>
<dbReference type="InterPro" id="IPR036388">
    <property type="entry name" value="WH-like_DNA-bd_sf"/>
</dbReference>
<dbReference type="Gene3D" id="1.10.10.10">
    <property type="entry name" value="Winged helix-like DNA-binding domain superfamily/Winged helix DNA-binding domain"/>
    <property type="match status" value="1"/>
</dbReference>
<evidence type="ECO:0000256" key="1">
    <source>
        <dbReference type="ARBA" id="ARBA00005820"/>
    </source>
</evidence>
<reference evidence="8" key="1">
    <citation type="journal article" date="2019" name="Int. J. Syst. Evol. Microbiol.">
        <title>The Global Catalogue of Microorganisms (GCM) 10K type strain sequencing project: providing services to taxonomists for standard genome sequencing and annotation.</title>
        <authorList>
            <consortium name="The Broad Institute Genomics Platform"/>
            <consortium name="The Broad Institute Genome Sequencing Center for Infectious Disease"/>
            <person name="Wu L."/>
            <person name="Ma J."/>
        </authorList>
    </citation>
    <scope>NUCLEOTIDE SEQUENCE [LARGE SCALE GENOMIC DNA]</scope>
    <source>
        <strain evidence="8">JCM 17695</strain>
    </source>
</reference>
<dbReference type="EMBL" id="JBHTEY010000004">
    <property type="protein sequence ID" value="MFC7617236.1"/>
    <property type="molecule type" value="Genomic_DNA"/>
</dbReference>
<name>A0ABW2TUT7_9PSEU</name>
<keyword evidence="4" id="KW-0804">Transcription</keyword>
<dbReference type="SUPFAM" id="SSF46894">
    <property type="entry name" value="C-terminal effector domain of the bipartite response regulators"/>
    <property type="match status" value="1"/>
</dbReference>
<keyword evidence="8" id="KW-1185">Reference proteome</keyword>
<dbReference type="Gene3D" id="3.40.50.300">
    <property type="entry name" value="P-loop containing nucleotide triphosphate hydrolases"/>
    <property type="match status" value="1"/>
</dbReference>
<evidence type="ECO:0000259" key="6">
    <source>
        <dbReference type="PROSITE" id="PS51755"/>
    </source>
</evidence>
<proteinExistence type="inferred from homology"/>
<evidence type="ECO:0000256" key="3">
    <source>
        <dbReference type="ARBA" id="ARBA00023125"/>
    </source>
</evidence>
<sequence length="551" mass="59238">MAVVREYGVLGPLEARVDGRSVDITTPKLRVLLAALLVSANRVVPVERLVGYLWDEPPASARKTVQIYVLRLRRLLGDDPDRPDVILTRPDGYLVSVADEHLDLSRFTAAATAAGRTDDPAGQAALLDRAEASWRGPALADVPSDSLRREVGPWLAEERVRAAERRARAYLELGRHAELVGDLVLLTEEHPWREPLWAHLVIALHRSGRQADALATYRAVDQRFRTELGVDVGPELRAAHQAVLSAERPVGQLPADLRGFAGRHAELAALEALLSADDSPVALISGAPGVGKTALAVRAAHRVRSRFPDGQLHADLRGFAAEPALEPAVVLARFLAALGVPPGRVPAELDERAAMFRSVVADRRVLIVLDDAASPAQVRPLLPGVPGCAVLLTSRHDLRGLGVRQALDRVRLSELDPAGALAVLAAQLGPDRCAAEPEAVSRLAALCGYLPLALRIAGAHLSADPYRRVSDYAASLSGPDRLARLSVDGDESSALLSAYTRSCAGLRPDDRTTLRRLASVGDFGSTEAAELLGTSPWRRCACWTGWPRSTW</sequence>
<dbReference type="InterPro" id="IPR005158">
    <property type="entry name" value="BTAD"/>
</dbReference>
<keyword evidence="2" id="KW-0805">Transcription regulation</keyword>
<feature type="DNA-binding region" description="OmpR/PhoB-type" evidence="5">
    <location>
        <begin position="1"/>
        <end position="97"/>
    </location>
</feature>
<dbReference type="PANTHER" id="PTHR35807:SF1">
    <property type="entry name" value="TRANSCRIPTIONAL REGULATOR REDD"/>
    <property type="match status" value="1"/>
</dbReference>
<dbReference type="SMART" id="SM01043">
    <property type="entry name" value="BTAD"/>
    <property type="match status" value="1"/>
</dbReference>
<comment type="caution">
    <text evidence="7">The sequence shown here is derived from an EMBL/GenBank/DDBJ whole genome shotgun (WGS) entry which is preliminary data.</text>
</comment>
<dbReference type="InterPro" id="IPR051677">
    <property type="entry name" value="AfsR-DnrI-RedD_regulator"/>
</dbReference>
<dbReference type="PRINTS" id="PR00364">
    <property type="entry name" value="DISEASERSIST"/>
</dbReference>